<dbReference type="Proteomes" id="UP000316727">
    <property type="component" value="Unassembled WGS sequence"/>
</dbReference>
<dbReference type="EMBL" id="VFRQ01000003">
    <property type="protein sequence ID" value="TPE44962.1"/>
    <property type="molecule type" value="Genomic_DNA"/>
</dbReference>
<comment type="caution">
    <text evidence="1">The sequence shown here is derived from an EMBL/GenBank/DDBJ whole genome shotgun (WGS) entry which is preliminary data.</text>
</comment>
<organism evidence="1 2">
    <name type="scientific">Pontibacter mangrovi</name>
    <dbReference type="NCBI Taxonomy" id="2589816"/>
    <lineage>
        <taxon>Bacteria</taxon>
        <taxon>Pseudomonadati</taxon>
        <taxon>Bacteroidota</taxon>
        <taxon>Cytophagia</taxon>
        <taxon>Cytophagales</taxon>
        <taxon>Hymenobacteraceae</taxon>
        <taxon>Pontibacter</taxon>
    </lineage>
</organism>
<gene>
    <name evidence="1" type="ORF">FJM65_08070</name>
</gene>
<evidence type="ECO:0000313" key="2">
    <source>
        <dbReference type="Proteomes" id="UP000316727"/>
    </source>
</evidence>
<dbReference type="AlphaFoldDB" id="A0A501W8A9"/>
<accession>A0A501W8A9</accession>
<dbReference type="RefSeq" id="WP_140620987.1">
    <property type="nucleotide sequence ID" value="NZ_VFRQ01000003.1"/>
</dbReference>
<reference evidence="1 2" key="1">
    <citation type="submission" date="2019-06" db="EMBL/GenBank/DDBJ databases">
        <title>A novel bacterium of genus Pontibacter, isolated from marine sediment.</title>
        <authorList>
            <person name="Huang H."/>
            <person name="Mo K."/>
            <person name="Hu Y."/>
        </authorList>
    </citation>
    <scope>NUCLEOTIDE SEQUENCE [LARGE SCALE GENOMIC DNA]</scope>
    <source>
        <strain evidence="1 2">HB172049</strain>
    </source>
</reference>
<keyword evidence="2" id="KW-1185">Reference proteome</keyword>
<protein>
    <submittedName>
        <fullName evidence="1">Uncharacterized protein</fullName>
    </submittedName>
</protein>
<proteinExistence type="predicted"/>
<sequence>MEATETMARHEQYVQAVDEFLSEFRVHLLADLDERPDATNSITEVMGTLSVETFDVQIAHHERFHGKFSFELDDLLKKMARSRIDMRVKNLRLV</sequence>
<evidence type="ECO:0000313" key="1">
    <source>
        <dbReference type="EMBL" id="TPE44962.1"/>
    </source>
</evidence>
<name>A0A501W8A9_9BACT</name>